<evidence type="ECO:0000259" key="11">
    <source>
        <dbReference type="Pfam" id="PF08264"/>
    </source>
</evidence>
<dbReference type="GO" id="GO:0005524">
    <property type="term" value="F:ATP binding"/>
    <property type="evidence" value="ECO:0007669"/>
    <property type="project" value="UniProtKB-KW"/>
</dbReference>
<dbReference type="Gene3D" id="3.90.740.10">
    <property type="entry name" value="Valyl/Leucyl/Isoleucyl-tRNA synthetase, editing domain"/>
    <property type="match status" value="1"/>
</dbReference>
<dbReference type="NCBIfam" id="TIGR00392">
    <property type="entry name" value="ileS"/>
    <property type="match status" value="1"/>
</dbReference>
<name>A0A7V0Z4U7_UNCW3</name>
<evidence type="ECO:0000256" key="1">
    <source>
        <dbReference type="ARBA" id="ARBA00013165"/>
    </source>
</evidence>
<keyword evidence="4" id="KW-0067">ATP-binding</keyword>
<gene>
    <name evidence="12" type="ORF">ENP86_03710</name>
</gene>
<evidence type="ECO:0000256" key="9">
    <source>
        <dbReference type="NCBIfam" id="TIGR00392"/>
    </source>
</evidence>
<dbReference type="InterPro" id="IPR002301">
    <property type="entry name" value="Ile-tRNA-ligase"/>
</dbReference>
<protein>
    <recommendedName>
        <fullName evidence="1 9">Isoleucine--tRNA ligase</fullName>
        <ecNumber evidence="1 9">6.1.1.5</ecNumber>
    </recommendedName>
</protein>
<dbReference type="InterPro" id="IPR023586">
    <property type="entry name" value="Ile-tRNA-ligase_type2"/>
</dbReference>
<evidence type="ECO:0000256" key="6">
    <source>
        <dbReference type="ARBA" id="ARBA00023146"/>
    </source>
</evidence>
<sequence length="1072" mass="125453">MNFKPVPKELNFPELEHRILAFWEKTNAFSLYKNKNKGRNKWSFQDGPITANNPMGVHHAWGRTYKDIFQRYKTMKGFEQRYQNGFDCQGLWVEVEVEKELGFTSKRDIEKYGIDKFVLKCQERVHKFSMVQTEQSIRLGMWMDWGEWKTSLADKDWLKKSHSYYTMSEVNNYTIWYFLKKCYERGLIYKGTDVMPWCARCGTAISDMEIATEGYQELTHKAVFVRFPLKDRKDEYLLVWTTTPWTLTSNTGVAVHPDFIYVKVKNNGAIYYLAKNLLRVLQGKYEILAEMPGKELLNLIYDGPFDYLPAQKGVIHRVIPWEEISESEGTGLVHIAPGCGKEDFALGKEFGLATIAPLDELGYYINGFDWLSDRNVTEVTEPIIEDLQKRGILYNVEDYTHRYPVCWRCDSELIFRLVDEWYISMDTLRNEIAEVAKKVERWIPEWGLDRELDWLRNMADWCISKKRYWGLALPIWECSCGNFTVIGSRDELKEKAVSGWEEFEGHTPHRPWIDTIKIRCEKCGNLMSRIPDVGNPWLDAGIVPYSTMRPPEDMHNLYNGYPYDKSYWGQWFPADFITECFPGQFRNWFYAILTMSTVLENKPPFKVLLGHALVRDEKGEEMHKSKGNAIWFDDAAEKMGADVMRWMFAKHNPIQNLNFGYGPAEEIKRNLLTLWNVYSFFVTYANIDNFNPVGKKLTKENLTKLDRWILSRTNSLIKKCDQYYNEYDAASAVKEIEYFFDEISNWYLRRNRRRFWKSENDLDKETAYIVLYNCLLNLIKIISPIVPFWAEDMYQNLVKSVDQNAPISIHLCDFPEVDESMIDLELENEVALVRKIVSMGRSARNKVNIKVRQPLKEILICLPSGEKNLDETAIHTILEELNVKKAQFVATNDELYTYSLNPKFDRLGPKYGTLSRKIGEWIKGLGAEEVRNFVKTGILKNKFDDRLIEITKEDVDIKKKELPNWVIIEEDNILVAINTAITEELEAEGLVRELIHKIQLMRKEADFNITDRIKIYYQCPDKLKNAINKNLDYLKNETLAIEVIDGEDSGEIKRELEINGILARVALTRTNK</sequence>
<dbReference type="Gene3D" id="1.10.730.10">
    <property type="entry name" value="Isoleucyl-tRNA Synthetase, Domain 1"/>
    <property type="match status" value="1"/>
</dbReference>
<dbReference type="PRINTS" id="PR00984">
    <property type="entry name" value="TRNASYNTHILE"/>
</dbReference>
<dbReference type="EMBL" id="DSKY01000010">
    <property type="protein sequence ID" value="HDY58643.1"/>
    <property type="molecule type" value="Genomic_DNA"/>
</dbReference>
<dbReference type="Pfam" id="PF00133">
    <property type="entry name" value="tRNA-synt_1"/>
    <property type="match status" value="1"/>
</dbReference>
<evidence type="ECO:0000259" key="10">
    <source>
        <dbReference type="Pfam" id="PF00133"/>
    </source>
</evidence>
<dbReference type="Pfam" id="PF08264">
    <property type="entry name" value="Anticodon_1"/>
    <property type="match status" value="1"/>
</dbReference>
<comment type="function">
    <text evidence="7">Catalyzes the attachment of isoleucine to tRNA(Ile). As IleRS can inadvertently accommodate and process structurally similar amino acids such as valine, to avoid such errors it has two additional distinct tRNA(Ile)-dependent editing activities. One activity is designated as 'pretransfer' editing and involves the hydrolysis of activated Val-AMP. The other activity is designated 'posttransfer' editing and involves deacylation of mischarged Val-tRNA(Ile).</text>
</comment>
<reference evidence="12" key="1">
    <citation type="journal article" date="2020" name="mSystems">
        <title>Genome- and Community-Level Interaction Insights into Carbon Utilization and Element Cycling Functions of Hydrothermarchaeota in Hydrothermal Sediment.</title>
        <authorList>
            <person name="Zhou Z."/>
            <person name="Liu Y."/>
            <person name="Xu W."/>
            <person name="Pan J."/>
            <person name="Luo Z.H."/>
            <person name="Li M."/>
        </authorList>
    </citation>
    <scope>NUCLEOTIDE SEQUENCE [LARGE SCALE GENOMIC DNA]</scope>
    <source>
        <strain evidence="12">SpSt-258</strain>
    </source>
</reference>
<proteinExistence type="predicted"/>
<dbReference type="GO" id="GO:0006428">
    <property type="term" value="P:isoleucyl-tRNA aminoacylation"/>
    <property type="evidence" value="ECO:0007669"/>
    <property type="project" value="UniProtKB-UniRule"/>
</dbReference>
<dbReference type="SUPFAM" id="SSF52374">
    <property type="entry name" value="Nucleotidylyl transferase"/>
    <property type="match status" value="1"/>
</dbReference>
<dbReference type="AlphaFoldDB" id="A0A7V0Z4U7"/>
<comment type="caution">
    <text evidence="12">The sequence shown here is derived from an EMBL/GenBank/DDBJ whole genome shotgun (WGS) entry which is preliminary data.</text>
</comment>
<dbReference type="EC" id="6.1.1.5" evidence="1 9"/>
<dbReference type="GO" id="GO:0004822">
    <property type="term" value="F:isoleucine-tRNA ligase activity"/>
    <property type="evidence" value="ECO:0007669"/>
    <property type="project" value="UniProtKB-UniRule"/>
</dbReference>
<feature type="domain" description="Aminoacyl-tRNA synthetase class Ia" evidence="10">
    <location>
        <begin position="19"/>
        <end position="658"/>
    </location>
</feature>
<comment type="catalytic activity">
    <reaction evidence="8">
        <text>tRNA(Ile) + L-isoleucine + ATP = L-isoleucyl-tRNA(Ile) + AMP + diphosphate</text>
        <dbReference type="Rhea" id="RHEA:11060"/>
        <dbReference type="Rhea" id="RHEA-COMP:9666"/>
        <dbReference type="Rhea" id="RHEA-COMP:9695"/>
        <dbReference type="ChEBI" id="CHEBI:30616"/>
        <dbReference type="ChEBI" id="CHEBI:33019"/>
        <dbReference type="ChEBI" id="CHEBI:58045"/>
        <dbReference type="ChEBI" id="CHEBI:78442"/>
        <dbReference type="ChEBI" id="CHEBI:78528"/>
        <dbReference type="ChEBI" id="CHEBI:456215"/>
        <dbReference type="EC" id="6.1.1.5"/>
    </reaction>
</comment>
<dbReference type="GO" id="GO:0000049">
    <property type="term" value="F:tRNA binding"/>
    <property type="evidence" value="ECO:0007669"/>
    <property type="project" value="InterPro"/>
</dbReference>
<dbReference type="GO" id="GO:0005737">
    <property type="term" value="C:cytoplasm"/>
    <property type="evidence" value="ECO:0007669"/>
    <property type="project" value="UniProtKB-UniRule"/>
</dbReference>
<dbReference type="PANTHER" id="PTHR42780">
    <property type="entry name" value="SOLEUCYL-TRNA SYNTHETASE"/>
    <property type="match status" value="1"/>
</dbReference>
<dbReference type="InterPro" id="IPR002300">
    <property type="entry name" value="aa-tRNA-synth_Ia"/>
</dbReference>
<dbReference type="InterPro" id="IPR009080">
    <property type="entry name" value="tRNAsynth_Ia_anticodon-bd"/>
</dbReference>
<dbReference type="InterPro" id="IPR013155">
    <property type="entry name" value="M/V/L/I-tRNA-synth_anticd-bd"/>
</dbReference>
<dbReference type="GO" id="GO:0002161">
    <property type="term" value="F:aminoacyl-tRNA deacylase activity"/>
    <property type="evidence" value="ECO:0007669"/>
    <property type="project" value="InterPro"/>
</dbReference>
<dbReference type="CDD" id="cd07961">
    <property type="entry name" value="Anticodon_Ia_Ile_ABEc"/>
    <property type="match status" value="1"/>
</dbReference>
<evidence type="ECO:0000256" key="7">
    <source>
        <dbReference type="ARBA" id="ARBA00025217"/>
    </source>
</evidence>
<dbReference type="SUPFAM" id="SSF50677">
    <property type="entry name" value="ValRS/IleRS/LeuRS editing domain"/>
    <property type="match status" value="1"/>
</dbReference>
<dbReference type="PANTHER" id="PTHR42780:SF1">
    <property type="entry name" value="ISOLEUCINE--TRNA LIGASE, CYTOPLASMIC"/>
    <property type="match status" value="1"/>
</dbReference>
<keyword evidence="6" id="KW-0030">Aminoacyl-tRNA synthetase</keyword>
<evidence type="ECO:0000256" key="3">
    <source>
        <dbReference type="ARBA" id="ARBA00022741"/>
    </source>
</evidence>
<dbReference type="InterPro" id="IPR014729">
    <property type="entry name" value="Rossmann-like_a/b/a_fold"/>
</dbReference>
<organism evidence="12">
    <name type="scientific">candidate division WOR-3 bacterium</name>
    <dbReference type="NCBI Taxonomy" id="2052148"/>
    <lineage>
        <taxon>Bacteria</taxon>
        <taxon>Bacteria division WOR-3</taxon>
    </lineage>
</organism>
<accession>A0A7V0Z4U7</accession>
<dbReference type="SUPFAM" id="SSF47323">
    <property type="entry name" value="Anticodon-binding domain of a subclass of class I aminoacyl-tRNA synthetases"/>
    <property type="match status" value="2"/>
</dbReference>
<evidence type="ECO:0000313" key="12">
    <source>
        <dbReference type="EMBL" id="HDY58643.1"/>
    </source>
</evidence>
<dbReference type="InterPro" id="IPR009008">
    <property type="entry name" value="Val/Leu/Ile-tRNA-synth_edit"/>
</dbReference>
<evidence type="ECO:0000256" key="5">
    <source>
        <dbReference type="ARBA" id="ARBA00022917"/>
    </source>
</evidence>
<keyword evidence="2 12" id="KW-0436">Ligase</keyword>
<dbReference type="Pfam" id="PF19302">
    <property type="entry name" value="DUF5915"/>
    <property type="match status" value="1"/>
</dbReference>
<evidence type="ECO:0000256" key="8">
    <source>
        <dbReference type="ARBA" id="ARBA00048359"/>
    </source>
</evidence>
<dbReference type="Gene3D" id="3.40.50.620">
    <property type="entry name" value="HUPs"/>
    <property type="match status" value="2"/>
</dbReference>
<evidence type="ECO:0000256" key="2">
    <source>
        <dbReference type="ARBA" id="ARBA00022598"/>
    </source>
</evidence>
<evidence type="ECO:0000256" key="4">
    <source>
        <dbReference type="ARBA" id="ARBA00022840"/>
    </source>
</evidence>
<keyword evidence="3" id="KW-0547">Nucleotide-binding</keyword>
<dbReference type="InterPro" id="IPR033709">
    <property type="entry name" value="Anticodon_Ile_ABEc"/>
</dbReference>
<keyword evidence="5" id="KW-0648">Protein biosynthesis</keyword>
<feature type="domain" description="Methionyl/Valyl/Leucyl/Isoleucyl-tRNA synthetase anticodon-binding" evidence="11">
    <location>
        <begin position="706"/>
        <end position="858"/>
    </location>
</feature>